<organism evidence="1 2">
    <name type="scientific">Endocarpon pusillum</name>
    <dbReference type="NCBI Taxonomy" id="364733"/>
    <lineage>
        <taxon>Eukaryota</taxon>
        <taxon>Fungi</taxon>
        <taxon>Dikarya</taxon>
        <taxon>Ascomycota</taxon>
        <taxon>Pezizomycotina</taxon>
        <taxon>Eurotiomycetes</taxon>
        <taxon>Chaetothyriomycetidae</taxon>
        <taxon>Verrucariales</taxon>
        <taxon>Verrucariaceae</taxon>
        <taxon>Endocarpon</taxon>
    </lineage>
</organism>
<dbReference type="AlphaFoldDB" id="A0A8H7APM5"/>
<dbReference type="EMBL" id="JAACFV010000027">
    <property type="protein sequence ID" value="KAF7510697.1"/>
    <property type="molecule type" value="Genomic_DNA"/>
</dbReference>
<dbReference type="Proteomes" id="UP000606974">
    <property type="component" value="Unassembled WGS sequence"/>
</dbReference>
<sequence length="99" mass="10587">MSFFDAHTAAALNSTRGSTRFMSECTVGTPNHPPQSLGSPAHFLVKEVSEHFKAHPPVPITTQPLVRYAAQLSGKHSAVGFVMLRGLNAVASTLCLLRS</sequence>
<accession>A0A8H7APM5</accession>
<comment type="caution">
    <text evidence="1">The sequence shown here is derived from an EMBL/GenBank/DDBJ whole genome shotgun (WGS) entry which is preliminary data.</text>
</comment>
<evidence type="ECO:0000313" key="1">
    <source>
        <dbReference type="EMBL" id="KAF7510697.1"/>
    </source>
</evidence>
<name>A0A8H7APM5_9EURO</name>
<reference evidence="1" key="1">
    <citation type="submission" date="2020-02" db="EMBL/GenBank/DDBJ databases">
        <authorList>
            <person name="Palmer J.M."/>
        </authorList>
    </citation>
    <scope>NUCLEOTIDE SEQUENCE</scope>
    <source>
        <strain evidence="1">EPUS1.4</strain>
        <tissue evidence="1">Thallus</tissue>
    </source>
</reference>
<gene>
    <name evidence="1" type="ORF">GJ744_006063</name>
</gene>
<keyword evidence="2" id="KW-1185">Reference proteome</keyword>
<protein>
    <submittedName>
        <fullName evidence="1">Uncharacterized protein</fullName>
    </submittedName>
</protein>
<proteinExistence type="predicted"/>
<evidence type="ECO:0000313" key="2">
    <source>
        <dbReference type="Proteomes" id="UP000606974"/>
    </source>
</evidence>